<dbReference type="OrthoDB" id="822214at2"/>
<dbReference type="AlphaFoldDB" id="A0A4R6T7Z6"/>
<keyword evidence="1" id="KW-0472">Membrane</keyword>
<reference evidence="2 3" key="1">
    <citation type="submission" date="2019-03" db="EMBL/GenBank/DDBJ databases">
        <title>Genomic Encyclopedia of Type Strains, Phase III (KMG-III): the genomes of soil and plant-associated and newly described type strains.</title>
        <authorList>
            <person name="Whitman W."/>
        </authorList>
    </citation>
    <scope>NUCLEOTIDE SEQUENCE [LARGE SCALE GENOMIC DNA]</scope>
    <source>
        <strain evidence="2 3">CECT 8446</strain>
    </source>
</reference>
<evidence type="ECO:0000313" key="2">
    <source>
        <dbReference type="EMBL" id="TDQ17017.1"/>
    </source>
</evidence>
<organism evidence="2 3">
    <name type="scientific">Algoriphagus boseongensis</name>
    <dbReference type="NCBI Taxonomy" id="1442587"/>
    <lineage>
        <taxon>Bacteria</taxon>
        <taxon>Pseudomonadati</taxon>
        <taxon>Bacteroidota</taxon>
        <taxon>Cytophagia</taxon>
        <taxon>Cytophagales</taxon>
        <taxon>Cyclobacteriaceae</taxon>
        <taxon>Algoriphagus</taxon>
    </lineage>
</organism>
<proteinExistence type="predicted"/>
<dbReference type="InterPro" id="IPR045749">
    <property type="entry name" value="DUF6090"/>
</dbReference>
<evidence type="ECO:0000313" key="3">
    <source>
        <dbReference type="Proteomes" id="UP000294535"/>
    </source>
</evidence>
<keyword evidence="1" id="KW-1133">Transmembrane helix</keyword>
<protein>
    <submittedName>
        <fullName evidence="2">Uncharacterized protein</fullName>
    </submittedName>
</protein>
<evidence type="ECO:0000256" key="1">
    <source>
        <dbReference type="SAM" id="Phobius"/>
    </source>
</evidence>
<feature type="transmembrane region" description="Helical" evidence="1">
    <location>
        <begin position="21"/>
        <end position="42"/>
    </location>
</feature>
<comment type="caution">
    <text evidence="2">The sequence shown here is derived from an EMBL/GenBank/DDBJ whole genome shotgun (WGS) entry which is preliminary data.</text>
</comment>
<keyword evidence="1" id="KW-0812">Transmembrane</keyword>
<dbReference type="EMBL" id="SNYF01000006">
    <property type="protein sequence ID" value="TDQ17017.1"/>
    <property type="molecule type" value="Genomic_DNA"/>
</dbReference>
<dbReference type="RefSeq" id="WP_133554657.1">
    <property type="nucleotide sequence ID" value="NZ_SNYF01000006.1"/>
</dbReference>
<name>A0A4R6T7Z6_9BACT</name>
<keyword evidence="3" id="KW-1185">Reference proteome</keyword>
<sequence>MISFFRKIREKLLSQNRITRYLVYAVGEIFLVVIGILIALQVNTWNENRLNRKLEIKYLKGLQRDLDRDIKGLDYMTSYRKDVINSSLKVMKMEAPSSLDELIEVNKDFIVIHFWNEFTPNNNTFQELTSSGNLSLIKSDSIKDLLMSMEALNAEIVTTRNHLRRDYEHYIYDELANYEWLPLVNLDSLGNKNEFIDIQEVSPERIAELTKQASGILSNGVIRNGWTLAIANNAYILSLYDKMRELNAHLQDLIDQELQNEF</sequence>
<accession>A0A4R6T7Z6</accession>
<dbReference type="Pfam" id="PF19578">
    <property type="entry name" value="DUF6090"/>
    <property type="match status" value="1"/>
</dbReference>
<gene>
    <name evidence="2" type="ORF">DFQ04_1665</name>
</gene>
<dbReference type="Proteomes" id="UP000294535">
    <property type="component" value="Unassembled WGS sequence"/>
</dbReference>